<name>A0A0R1U650_9LACO</name>
<accession>A0A0R1U650</accession>
<keyword evidence="2" id="KW-1185">Reference proteome</keyword>
<comment type="caution">
    <text evidence="1">The sequence shown here is derived from an EMBL/GenBank/DDBJ whole genome shotgun (WGS) entry which is preliminary data.</text>
</comment>
<dbReference type="PATRIC" id="fig|1423763.3.peg.1466"/>
<sequence length="81" mass="9854">MTEQEFNDKYKEFLQEFNDQYHSSNQLHDLLHDESFTMEFHQAKSSDEKMMLISAKLFEAESNRTNQLVRFMLKKFLDVRN</sequence>
<dbReference type="Proteomes" id="UP000051036">
    <property type="component" value="Unassembled WGS sequence"/>
</dbReference>
<dbReference type="RefSeq" id="WP_057799939.1">
    <property type="nucleotide sequence ID" value="NZ_AZFM01000044.1"/>
</dbReference>
<organism evidence="1 2">
    <name type="scientific">Lactobacillus kalixensis DSM 16043</name>
    <dbReference type="NCBI Taxonomy" id="1423763"/>
    <lineage>
        <taxon>Bacteria</taxon>
        <taxon>Bacillati</taxon>
        <taxon>Bacillota</taxon>
        <taxon>Bacilli</taxon>
        <taxon>Lactobacillales</taxon>
        <taxon>Lactobacillaceae</taxon>
        <taxon>Lactobacillus</taxon>
    </lineage>
</organism>
<dbReference type="AlphaFoldDB" id="A0A0R1U650"/>
<protein>
    <submittedName>
        <fullName evidence="1">Uncharacterized protein</fullName>
    </submittedName>
</protein>
<reference evidence="1 2" key="1">
    <citation type="journal article" date="2015" name="Genome Announc.">
        <title>Expanding the biotechnology potential of lactobacilli through comparative genomics of 213 strains and associated genera.</title>
        <authorList>
            <person name="Sun Z."/>
            <person name="Harris H.M."/>
            <person name="McCann A."/>
            <person name="Guo C."/>
            <person name="Argimon S."/>
            <person name="Zhang W."/>
            <person name="Yang X."/>
            <person name="Jeffery I.B."/>
            <person name="Cooney J.C."/>
            <person name="Kagawa T.F."/>
            <person name="Liu W."/>
            <person name="Song Y."/>
            <person name="Salvetti E."/>
            <person name="Wrobel A."/>
            <person name="Rasinkangas P."/>
            <person name="Parkhill J."/>
            <person name="Rea M.C."/>
            <person name="O'Sullivan O."/>
            <person name="Ritari J."/>
            <person name="Douillard F.P."/>
            <person name="Paul Ross R."/>
            <person name="Yang R."/>
            <person name="Briner A.E."/>
            <person name="Felis G.E."/>
            <person name="de Vos W.M."/>
            <person name="Barrangou R."/>
            <person name="Klaenhammer T.R."/>
            <person name="Caufield P.W."/>
            <person name="Cui Y."/>
            <person name="Zhang H."/>
            <person name="O'Toole P.W."/>
        </authorList>
    </citation>
    <scope>NUCLEOTIDE SEQUENCE [LARGE SCALE GENOMIC DNA]</scope>
    <source>
        <strain evidence="1 2">DSM 16043</strain>
    </source>
</reference>
<evidence type="ECO:0000313" key="1">
    <source>
        <dbReference type="EMBL" id="KRL88688.1"/>
    </source>
</evidence>
<dbReference type="EMBL" id="AZFM01000044">
    <property type="protein sequence ID" value="KRL88688.1"/>
    <property type="molecule type" value="Genomic_DNA"/>
</dbReference>
<evidence type="ECO:0000313" key="2">
    <source>
        <dbReference type="Proteomes" id="UP000051036"/>
    </source>
</evidence>
<gene>
    <name evidence="1" type="ORF">FC46_GL001444</name>
</gene>
<proteinExistence type="predicted"/>